<organism evidence="2 3">
    <name type="scientific">Longibacter salinarum</name>
    <dbReference type="NCBI Taxonomy" id="1850348"/>
    <lineage>
        <taxon>Bacteria</taxon>
        <taxon>Pseudomonadati</taxon>
        <taxon>Rhodothermota</taxon>
        <taxon>Rhodothermia</taxon>
        <taxon>Rhodothermales</taxon>
        <taxon>Salisaetaceae</taxon>
        <taxon>Longibacter</taxon>
    </lineage>
</organism>
<keyword evidence="3" id="KW-1185">Reference proteome</keyword>
<evidence type="ECO:0000313" key="2">
    <source>
        <dbReference type="EMBL" id="PEN15149.1"/>
    </source>
</evidence>
<dbReference type="EMBL" id="PDEQ01000001">
    <property type="protein sequence ID" value="PEN15149.1"/>
    <property type="molecule type" value="Genomic_DNA"/>
</dbReference>
<accession>A0A2A8D2I3</accession>
<sequence>MEDRVIPIMSDSATNDSTGGQTGVRLRPHGYFSLPDWQPEAMEALRDAIHTRNTEIRLTHGEWTIGAYGLESTTNVNAIGEGDLHPPDRLNGAVAYFCSYQNGLDSPIVYAASTSVDELVEWVRSAPLKARREARDEGQPL</sequence>
<dbReference type="AlphaFoldDB" id="A0A2A8D2I3"/>
<name>A0A2A8D2I3_9BACT</name>
<gene>
    <name evidence="2" type="ORF">CRI94_02370</name>
</gene>
<proteinExistence type="predicted"/>
<evidence type="ECO:0000256" key="1">
    <source>
        <dbReference type="SAM" id="MobiDB-lite"/>
    </source>
</evidence>
<dbReference type="Proteomes" id="UP000220102">
    <property type="component" value="Unassembled WGS sequence"/>
</dbReference>
<protein>
    <submittedName>
        <fullName evidence="2">Uncharacterized protein</fullName>
    </submittedName>
</protein>
<reference evidence="2 3" key="1">
    <citation type="submission" date="2017-10" db="EMBL/GenBank/DDBJ databases">
        <title>Draft genome of Longibacter Salinarum.</title>
        <authorList>
            <person name="Goh K.M."/>
            <person name="Shamsir M.S."/>
            <person name="Lim S.W."/>
        </authorList>
    </citation>
    <scope>NUCLEOTIDE SEQUENCE [LARGE SCALE GENOMIC DNA]</scope>
    <source>
        <strain evidence="2 3">KCTC 52045</strain>
    </source>
</reference>
<evidence type="ECO:0000313" key="3">
    <source>
        <dbReference type="Proteomes" id="UP000220102"/>
    </source>
</evidence>
<comment type="caution">
    <text evidence="2">The sequence shown here is derived from an EMBL/GenBank/DDBJ whole genome shotgun (WGS) entry which is preliminary data.</text>
</comment>
<feature type="region of interest" description="Disordered" evidence="1">
    <location>
        <begin position="1"/>
        <end position="24"/>
    </location>
</feature>